<dbReference type="InterPro" id="IPR051507">
    <property type="entry name" value="PcG_RING_finger"/>
</dbReference>
<evidence type="ECO:0000256" key="6">
    <source>
        <dbReference type="PROSITE-ProRule" id="PRU00175"/>
    </source>
</evidence>
<reference evidence="9" key="1">
    <citation type="journal article" date="2014" name="Nucleic Acids Res.">
        <title>The evolutionary dynamics of variant antigen genes in Babesia reveal a history of genomic innovation underlying host-parasite interaction.</title>
        <authorList>
            <person name="Jackson A.P."/>
            <person name="Otto T.D."/>
            <person name="Darby A."/>
            <person name="Ramaprasad A."/>
            <person name="Xia D."/>
            <person name="Echaide I.E."/>
            <person name="Farber M."/>
            <person name="Gahlot S."/>
            <person name="Gamble J."/>
            <person name="Gupta D."/>
            <person name="Gupta Y."/>
            <person name="Jackson L."/>
            <person name="Malandrin L."/>
            <person name="Malas T.B."/>
            <person name="Moussa E."/>
            <person name="Nair M."/>
            <person name="Reid A.J."/>
            <person name="Sanders M."/>
            <person name="Sharma J."/>
            <person name="Tracey A."/>
            <person name="Quail M.A."/>
            <person name="Weir W."/>
            <person name="Wastling J.M."/>
            <person name="Hall N."/>
            <person name="Willadsen P."/>
            <person name="Lingelbach K."/>
            <person name="Shiels B."/>
            <person name="Tait A."/>
            <person name="Berriman M."/>
            <person name="Allred D.R."/>
            <person name="Pain A."/>
        </authorList>
    </citation>
    <scope>NUCLEOTIDE SEQUENCE</scope>
    <source>
        <strain evidence="9">1802A</strain>
    </source>
</reference>
<reference evidence="9" key="2">
    <citation type="submission" date="2021-05" db="EMBL/GenBank/DDBJ databases">
        <authorList>
            <person name="Pain A."/>
        </authorList>
    </citation>
    <scope>NUCLEOTIDE SEQUENCE</scope>
    <source>
        <strain evidence="9">1802A</strain>
    </source>
</reference>
<gene>
    <name evidence="9" type="ORF">X943_001391</name>
</gene>
<evidence type="ECO:0000256" key="3">
    <source>
        <dbReference type="ARBA" id="ARBA00022771"/>
    </source>
</evidence>
<dbReference type="CDD" id="cd16525">
    <property type="entry name" value="RING-HC_PCGF"/>
    <property type="match status" value="1"/>
</dbReference>
<dbReference type="GO" id="GO:0005634">
    <property type="term" value="C:nucleus"/>
    <property type="evidence" value="ECO:0007669"/>
    <property type="project" value="UniProtKB-SubCell"/>
</dbReference>
<keyword evidence="4" id="KW-0862">Zinc</keyword>
<evidence type="ECO:0000259" key="8">
    <source>
        <dbReference type="PROSITE" id="PS50089"/>
    </source>
</evidence>
<dbReference type="SUPFAM" id="SSF57850">
    <property type="entry name" value="RING/U-box"/>
    <property type="match status" value="1"/>
</dbReference>
<accession>A0AAD9LHU2</accession>
<comment type="subcellular location">
    <subcellularLocation>
        <location evidence="1">Nucleus</location>
    </subcellularLocation>
</comment>
<evidence type="ECO:0000313" key="10">
    <source>
        <dbReference type="Proteomes" id="UP001195914"/>
    </source>
</evidence>
<keyword evidence="3 6" id="KW-0863">Zinc-finger</keyword>
<dbReference type="AlphaFoldDB" id="A0AAD9LHU2"/>
<evidence type="ECO:0000256" key="4">
    <source>
        <dbReference type="ARBA" id="ARBA00022833"/>
    </source>
</evidence>
<dbReference type="InterPro" id="IPR013083">
    <property type="entry name" value="Znf_RING/FYVE/PHD"/>
</dbReference>
<dbReference type="Proteomes" id="UP001195914">
    <property type="component" value="Unassembled WGS sequence"/>
</dbReference>
<feature type="region of interest" description="Disordered" evidence="7">
    <location>
        <begin position="124"/>
        <end position="181"/>
    </location>
</feature>
<feature type="region of interest" description="Disordered" evidence="7">
    <location>
        <begin position="194"/>
        <end position="247"/>
    </location>
</feature>
<feature type="compositionally biased region" description="Polar residues" evidence="7">
    <location>
        <begin position="124"/>
        <end position="153"/>
    </location>
</feature>
<dbReference type="InterPro" id="IPR017907">
    <property type="entry name" value="Znf_RING_CS"/>
</dbReference>
<feature type="compositionally biased region" description="Polar residues" evidence="7">
    <location>
        <begin position="196"/>
        <end position="220"/>
    </location>
</feature>
<evidence type="ECO:0000256" key="1">
    <source>
        <dbReference type="ARBA" id="ARBA00004123"/>
    </source>
</evidence>
<dbReference type="SMART" id="SM00184">
    <property type="entry name" value="RING"/>
    <property type="match status" value="1"/>
</dbReference>
<evidence type="ECO:0000313" key="9">
    <source>
        <dbReference type="EMBL" id="KAK1936097.1"/>
    </source>
</evidence>
<organism evidence="9 10">
    <name type="scientific">Babesia divergens</name>
    <dbReference type="NCBI Taxonomy" id="32595"/>
    <lineage>
        <taxon>Eukaryota</taxon>
        <taxon>Sar</taxon>
        <taxon>Alveolata</taxon>
        <taxon>Apicomplexa</taxon>
        <taxon>Aconoidasida</taxon>
        <taxon>Piroplasmida</taxon>
        <taxon>Babesiidae</taxon>
        <taxon>Babesia</taxon>
    </lineage>
</organism>
<evidence type="ECO:0000256" key="5">
    <source>
        <dbReference type="ARBA" id="ARBA00023242"/>
    </source>
</evidence>
<sequence>MVAVSATRIYVTDKGLKSYGFRRTRKTNIEDISPEDGDQNVGPVEKSPAGSATVGDTANGSSYAEKQKLVLKPALKSATGSKDKNRLKLSNFSIKSFNQAVVRSSAIRVKSRDTCLLLPYMQQGSQSQLHTNDVPTSTSAMPSRQDSSDNSESGGDKTSEGNGAHPYLPRLGLPLANASPEPNKATLLREHEELTHTQPSTTSCTPTFLSPTDSWSSSANPVREGHASLSHKRAQSSGGNHCSDRRKEMAKEVFERSIDILRKWYPKLPIISHQNSRTVDASTIEPPIKKPTMFENRGILDIRFSLGHITDVLTCPLCKGLFYNAHTIKECMHTFCKSCLVMYTVEHGLSCPKCHVTLPMDGLEGVDYDNNIQGLVDKLFPNFSKSEARQMESIRKIMSLGVESMPNFCVNTDLISSHRPGEPNATPQPEGDDVKLASHNGTMFSEYIQCNTQLYTTRVPDNITFVALLHEDDHPEMQSLIFDADGYLQKHRESCGGIETCMPSEDFLGSRYRGMYIGIPRYTLVADLCRFVASNHRIAQGSEIQLSLKGMRMHKNHTVEFICRMMKIDVTKCVLMRFKVLEVAVETLP</sequence>
<dbReference type="InterPro" id="IPR001841">
    <property type="entry name" value="Znf_RING"/>
</dbReference>
<dbReference type="EMBL" id="JAHBMH010000044">
    <property type="protein sequence ID" value="KAK1936097.1"/>
    <property type="molecule type" value="Genomic_DNA"/>
</dbReference>
<protein>
    <recommendedName>
        <fullName evidence="8">RING-type domain-containing protein</fullName>
    </recommendedName>
</protein>
<comment type="caution">
    <text evidence="9">The sequence shown here is derived from an EMBL/GenBank/DDBJ whole genome shotgun (WGS) entry which is preliminary data.</text>
</comment>
<keyword evidence="5" id="KW-0539">Nucleus</keyword>
<evidence type="ECO:0000256" key="2">
    <source>
        <dbReference type="ARBA" id="ARBA00022723"/>
    </source>
</evidence>
<keyword evidence="2" id="KW-0479">Metal-binding</keyword>
<feature type="region of interest" description="Disordered" evidence="7">
    <location>
        <begin position="27"/>
        <end position="60"/>
    </location>
</feature>
<name>A0AAD9LHU2_BABDI</name>
<dbReference type="Pfam" id="PF13923">
    <property type="entry name" value="zf-C3HC4_2"/>
    <property type="match status" value="1"/>
</dbReference>
<feature type="domain" description="RING-type" evidence="8">
    <location>
        <begin position="315"/>
        <end position="355"/>
    </location>
</feature>
<evidence type="ECO:0000256" key="7">
    <source>
        <dbReference type="SAM" id="MobiDB-lite"/>
    </source>
</evidence>
<proteinExistence type="predicted"/>
<dbReference type="PROSITE" id="PS50089">
    <property type="entry name" value="ZF_RING_2"/>
    <property type="match status" value="1"/>
</dbReference>
<dbReference type="GO" id="GO:0008270">
    <property type="term" value="F:zinc ion binding"/>
    <property type="evidence" value="ECO:0007669"/>
    <property type="project" value="UniProtKB-KW"/>
</dbReference>
<dbReference type="PROSITE" id="PS00518">
    <property type="entry name" value="ZF_RING_1"/>
    <property type="match status" value="1"/>
</dbReference>
<keyword evidence="10" id="KW-1185">Reference proteome</keyword>
<dbReference type="PANTHER" id="PTHR45893">
    <property type="entry name" value="POLYCOMB GROUP RING FINGER PROTEIN"/>
    <property type="match status" value="1"/>
</dbReference>
<dbReference type="Gene3D" id="3.30.40.10">
    <property type="entry name" value="Zinc/RING finger domain, C3HC4 (zinc finger)"/>
    <property type="match status" value="1"/>
</dbReference>